<dbReference type="OrthoDB" id="8374193at2759"/>
<protein>
    <submittedName>
        <fullName evidence="2">Uncharacterized protein</fullName>
    </submittedName>
</protein>
<feature type="compositionally biased region" description="Polar residues" evidence="1">
    <location>
        <begin position="21"/>
        <end position="31"/>
    </location>
</feature>
<dbReference type="Proteomes" id="UP000499080">
    <property type="component" value="Unassembled WGS sequence"/>
</dbReference>
<evidence type="ECO:0000256" key="1">
    <source>
        <dbReference type="SAM" id="MobiDB-lite"/>
    </source>
</evidence>
<accession>A0A4Y2FJE8</accession>
<dbReference type="EMBL" id="BGPR01173966">
    <property type="protein sequence ID" value="GBM40555.1"/>
    <property type="molecule type" value="Genomic_DNA"/>
</dbReference>
<proteinExistence type="predicted"/>
<keyword evidence="3" id="KW-1185">Reference proteome</keyword>
<evidence type="ECO:0000313" key="2">
    <source>
        <dbReference type="EMBL" id="GBM40555.1"/>
    </source>
</evidence>
<evidence type="ECO:0000313" key="3">
    <source>
        <dbReference type="Proteomes" id="UP000499080"/>
    </source>
</evidence>
<feature type="compositionally biased region" description="Basic and acidic residues" evidence="1">
    <location>
        <begin position="1"/>
        <end position="11"/>
    </location>
</feature>
<gene>
    <name evidence="2" type="ORF">AVEN_181414_1</name>
</gene>
<feature type="region of interest" description="Disordered" evidence="1">
    <location>
        <begin position="1"/>
        <end position="45"/>
    </location>
</feature>
<dbReference type="AlphaFoldDB" id="A0A4Y2FJE8"/>
<sequence>MWETSLMKELEQEMEDPDISLLSTSKSNPKSVTIELPKNPFKSPKINQLSGRLKLSLNQRTDLVASTANEGGVNINVLSLTRETVRTASEKVRTDITQNIKTNFTAPKN</sequence>
<reference evidence="2 3" key="1">
    <citation type="journal article" date="2019" name="Sci. Rep.">
        <title>Orb-weaving spider Araneus ventricosus genome elucidates the spidroin gene catalogue.</title>
        <authorList>
            <person name="Kono N."/>
            <person name="Nakamura H."/>
            <person name="Ohtoshi R."/>
            <person name="Moran D.A.P."/>
            <person name="Shinohara A."/>
            <person name="Yoshida Y."/>
            <person name="Fujiwara M."/>
            <person name="Mori M."/>
            <person name="Tomita M."/>
            <person name="Arakawa K."/>
        </authorList>
    </citation>
    <scope>NUCLEOTIDE SEQUENCE [LARGE SCALE GENOMIC DNA]</scope>
</reference>
<comment type="caution">
    <text evidence="2">The sequence shown here is derived from an EMBL/GenBank/DDBJ whole genome shotgun (WGS) entry which is preliminary data.</text>
</comment>
<organism evidence="2 3">
    <name type="scientific">Araneus ventricosus</name>
    <name type="common">Orbweaver spider</name>
    <name type="synonym">Epeira ventricosa</name>
    <dbReference type="NCBI Taxonomy" id="182803"/>
    <lineage>
        <taxon>Eukaryota</taxon>
        <taxon>Metazoa</taxon>
        <taxon>Ecdysozoa</taxon>
        <taxon>Arthropoda</taxon>
        <taxon>Chelicerata</taxon>
        <taxon>Arachnida</taxon>
        <taxon>Araneae</taxon>
        <taxon>Araneomorphae</taxon>
        <taxon>Entelegynae</taxon>
        <taxon>Araneoidea</taxon>
        <taxon>Araneidae</taxon>
        <taxon>Araneus</taxon>
    </lineage>
</organism>
<name>A0A4Y2FJE8_ARAVE</name>